<dbReference type="Proteomes" id="UP000245119">
    <property type="component" value="Linkage Group LG13"/>
</dbReference>
<dbReference type="EMBL" id="PZQS01000013">
    <property type="protein sequence ID" value="PVD19373.1"/>
    <property type="molecule type" value="Genomic_DNA"/>
</dbReference>
<protein>
    <submittedName>
        <fullName evidence="1">Uncharacterized protein</fullName>
    </submittedName>
</protein>
<reference evidence="1 2" key="1">
    <citation type="submission" date="2018-04" db="EMBL/GenBank/DDBJ databases">
        <title>The genome of golden apple snail Pomacea canaliculata provides insight into stress tolerance and invasive adaptation.</title>
        <authorList>
            <person name="Liu C."/>
            <person name="Liu B."/>
            <person name="Ren Y."/>
            <person name="Zhang Y."/>
            <person name="Wang H."/>
            <person name="Li S."/>
            <person name="Jiang F."/>
            <person name="Yin L."/>
            <person name="Zhang G."/>
            <person name="Qian W."/>
            <person name="Fan W."/>
        </authorList>
    </citation>
    <scope>NUCLEOTIDE SEQUENCE [LARGE SCALE GENOMIC DNA]</scope>
    <source>
        <strain evidence="1">SZHN2017</strain>
        <tissue evidence="1">Muscle</tissue>
    </source>
</reference>
<proteinExistence type="predicted"/>
<evidence type="ECO:0000313" key="2">
    <source>
        <dbReference type="Proteomes" id="UP000245119"/>
    </source>
</evidence>
<organism evidence="1 2">
    <name type="scientific">Pomacea canaliculata</name>
    <name type="common">Golden apple snail</name>
    <dbReference type="NCBI Taxonomy" id="400727"/>
    <lineage>
        <taxon>Eukaryota</taxon>
        <taxon>Metazoa</taxon>
        <taxon>Spiralia</taxon>
        <taxon>Lophotrochozoa</taxon>
        <taxon>Mollusca</taxon>
        <taxon>Gastropoda</taxon>
        <taxon>Caenogastropoda</taxon>
        <taxon>Architaenioglossa</taxon>
        <taxon>Ampullarioidea</taxon>
        <taxon>Ampullariidae</taxon>
        <taxon>Pomacea</taxon>
    </lineage>
</organism>
<name>A0A2T7NDX5_POMCA</name>
<accession>A0A2T7NDX5</accession>
<dbReference type="AlphaFoldDB" id="A0A2T7NDX5"/>
<keyword evidence="2" id="KW-1185">Reference proteome</keyword>
<gene>
    <name evidence="1" type="ORF">C0Q70_19861</name>
</gene>
<evidence type="ECO:0000313" key="1">
    <source>
        <dbReference type="EMBL" id="PVD19373.1"/>
    </source>
</evidence>
<comment type="caution">
    <text evidence="1">The sequence shown here is derived from an EMBL/GenBank/DDBJ whole genome shotgun (WGS) entry which is preliminary data.</text>
</comment>
<sequence>MIDHYVTGHYVKFVTRGMRKWKRIPSSRISANYRGWGISIVECSEHWCLNPETSSQFPQVDPAVGCPTPLKVGKFKAGKRKKWRLLVLK</sequence>